<dbReference type="InterPro" id="IPR005614">
    <property type="entry name" value="NrfD-like"/>
</dbReference>
<accession>A0A5D0MM41</accession>
<name>A0A5D0MM41_FLESI</name>
<evidence type="ECO:0000256" key="3">
    <source>
        <dbReference type="ARBA" id="ARBA00022475"/>
    </source>
</evidence>
<evidence type="ECO:0000256" key="2">
    <source>
        <dbReference type="ARBA" id="ARBA00008929"/>
    </source>
</evidence>
<protein>
    <submittedName>
        <fullName evidence="8">Ni/Fe-hydrogenase cytochrome b subunit</fullName>
    </submittedName>
</protein>
<keyword evidence="4 7" id="KW-0812">Transmembrane</keyword>
<feature type="transmembrane region" description="Helical" evidence="7">
    <location>
        <begin position="177"/>
        <end position="195"/>
    </location>
</feature>
<organism evidence="8 9">
    <name type="scientific">Flexistipes sinusarabici</name>
    <dbReference type="NCBI Taxonomy" id="2352"/>
    <lineage>
        <taxon>Bacteria</taxon>
        <taxon>Pseudomonadati</taxon>
        <taxon>Deferribacterota</taxon>
        <taxon>Deferribacteres</taxon>
        <taxon>Deferribacterales</taxon>
        <taxon>Flexistipitaceae</taxon>
        <taxon>Flexistipes</taxon>
    </lineage>
</organism>
<keyword evidence="6 7" id="KW-0472">Membrane</keyword>
<evidence type="ECO:0000313" key="9">
    <source>
        <dbReference type="Proteomes" id="UP000323337"/>
    </source>
</evidence>
<feature type="transmembrane region" description="Helical" evidence="7">
    <location>
        <begin position="53"/>
        <end position="80"/>
    </location>
</feature>
<gene>
    <name evidence="8" type="primary">hybB</name>
    <name evidence="8" type="ORF">FXF49_10310</name>
</gene>
<evidence type="ECO:0000256" key="5">
    <source>
        <dbReference type="ARBA" id="ARBA00022989"/>
    </source>
</evidence>
<dbReference type="PANTHER" id="PTHR30074">
    <property type="entry name" value="FORMATE DEHYDROGENASE, NITRATE-INDUCIBLE, CYTOCHROME B556 FDN SUBUNIT"/>
    <property type="match status" value="1"/>
</dbReference>
<dbReference type="GO" id="GO:0009061">
    <property type="term" value="P:anaerobic respiration"/>
    <property type="evidence" value="ECO:0007669"/>
    <property type="project" value="TreeGrafter"/>
</dbReference>
<dbReference type="Gene3D" id="1.20.1630.10">
    <property type="entry name" value="Formate dehydrogenase/DMSO reductase domain"/>
    <property type="match status" value="1"/>
</dbReference>
<proteinExistence type="inferred from homology"/>
<evidence type="ECO:0000313" key="8">
    <source>
        <dbReference type="EMBL" id="TYB32673.1"/>
    </source>
</evidence>
<feature type="transmembrane region" description="Helical" evidence="7">
    <location>
        <begin position="323"/>
        <end position="345"/>
    </location>
</feature>
<dbReference type="NCBIfam" id="NF008133">
    <property type="entry name" value="PRK10881.1"/>
    <property type="match status" value="1"/>
</dbReference>
<feature type="transmembrane region" description="Helical" evidence="7">
    <location>
        <begin position="357"/>
        <end position="378"/>
    </location>
</feature>
<dbReference type="PANTHER" id="PTHR30074:SF4">
    <property type="entry name" value="NI_FE-HYDROGENASE 2 B-TYPE CYTOCHROME SUBUNIT-RELATED"/>
    <property type="match status" value="1"/>
</dbReference>
<comment type="caution">
    <text evidence="8">The sequence shown here is derived from an EMBL/GenBank/DDBJ whole genome shotgun (WGS) entry which is preliminary data.</text>
</comment>
<feature type="transmembrane region" description="Helical" evidence="7">
    <location>
        <begin position="219"/>
        <end position="241"/>
    </location>
</feature>
<keyword evidence="5 7" id="KW-1133">Transmembrane helix</keyword>
<dbReference type="GO" id="GO:0005886">
    <property type="term" value="C:plasma membrane"/>
    <property type="evidence" value="ECO:0007669"/>
    <property type="project" value="UniProtKB-SubCell"/>
</dbReference>
<feature type="transmembrane region" description="Helical" evidence="7">
    <location>
        <begin position="132"/>
        <end position="156"/>
    </location>
</feature>
<reference evidence="8 9" key="1">
    <citation type="submission" date="2019-08" db="EMBL/GenBank/DDBJ databases">
        <title>Genomic characterization of a novel candidate phylum (ARYD3) from a high temperature, high salinity tertiary oil reservoir in north central Oklahoma, USA.</title>
        <authorList>
            <person name="Youssef N.H."/>
            <person name="Yadav A."/>
            <person name="Elshahed M.S."/>
        </authorList>
    </citation>
    <scope>NUCLEOTIDE SEQUENCE [LARGE SCALE GENOMIC DNA]</scope>
    <source>
        <strain evidence="8">ARYD1</strain>
    </source>
</reference>
<dbReference type="AlphaFoldDB" id="A0A5D0MM41"/>
<feature type="transmembrane region" description="Helical" evidence="7">
    <location>
        <begin position="262"/>
        <end position="280"/>
    </location>
</feature>
<dbReference type="Pfam" id="PF03916">
    <property type="entry name" value="NrfD"/>
    <property type="match status" value="1"/>
</dbReference>
<feature type="transmembrane region" description="Helical" evidence="7">
    <location>
        <begin position="292"/>
        <end position="311"/>
    </location>
</feature>
<keyword evidence="3" id="KW-1003">Cell membrane</keyword>
<evidence type="ECO:0000256" key="6">
    <source>
        <dbReference type="ARBA" id="ARBA00023136"/>
    </source>
</evidence>
<dbReference type="RefSeq" id="WP_303701810.1">
    <property type="nucleotide sequence ID" value="NZ_VSIV01000290.1"/>
</dbReference>
<evidence type="ECO:0000256" key="4">
    <source>
        <dbReference type="ARBA" id="ARBA00022692"/>
    </source>
</evidence>
<dbReference type="EMBL" id="VSIV01000290">
    <property type="protein sequence ID" value="TYB32673.1"/>
    <property type="molecule type" value="Genomic_DNA"/>
</dbReference>
<evidence type="ECO:0000256" key="1">
    <source>
        <dbReference type="ARBA" id="ARBA00004651"/>
    </source>
</evidence>
<comment type="similarity">
    <text evidence="2">Belongs to the NrfD family.</text>
</comment>
<evidence type="ECO:0000256" key="7">
    <source>
        <dbReference type="SAM" id="Phobius"/>
    </source>
</evidence>
<feature type="transmembrane region" description="Helical" evidence="7">
    <location>
        <begin position="92"/>
        <end position="112"/>
    </location>
</feature>
<sequence length="399" mass="45015">MSSHKEYEILNRKIITPSFVILSILTAIGFYFIGVRFFEGIGAVSNLSDAYPWGIWIAYDVVTGTAIACGGYAVAILVYIMNNNHYHPLMRSAMLTSLFGYGLAGFSVVIDLGRFWNMFNLLKPQFWQLNSIMFEVAMCVMTYTFVLFLEFSPAIFEKLQESENYGLARLSEKFSIFLDKYLIFFIILGITLPTMHQSSLGSMMIIAAFKLHPNWHTPILPLLFLINCIFIGYSIVIFESITSSFKFGRPYETSQLAGLGRVARFLALGWIVIRLTDLFVRNQLMEAFSFDYYSVMFLIESGLIILGSVILMSRHNLKSPRKLFISACLIVLGGGLYRFNTYIIGFDPGVGFSYFPAFGEFMITVGIVSFEILLYSIFVKIFPVLPAAHKNEAIGGSNV</sequence>
<comment type="subcellular location">
    <subcellularLocation>
        <location evidence="1">Cell membrane</location>
        <topology evidence="1">Multi-pass membrane protein</topology>
    </subcellularLocation>
</comment>
<dbReference type="Proteomes" id="UP000323337">
    <property type="component" value="Unassembled WGS sequence"/>
</dbReference>
<feature type="transmembrane region" description="Helical" evidence="7">
    <location>
        <begin position="14"/>
        <end position="33"/>
    </location>
</feature>
<dbReference type="InterPro" id="IPR051817">
    <property type="entry name" value="FDH_cytochrome_b556_subunit"/>
</dbReference>